<feature type="transmembrane region" description="Helical" evidence="8">
    <location>
        <begin position="109"/>
        <end position="131"/>
    </location>
</feature>
<evidence type="ECO:0000256" key="1">
    <source>
        <dbReference type="ARBA" id="ARBA00022670"/>
    </source>
</evidence>
<feature type="region of interest" description="Disordered" evidence="7">
    <location>
        <begin position="338"/>
        <end position="375"/>
    </location>
</feature>
<dbReference type="RefSeq" id="WP_072893362.1">
    <property type="nucleotide sequence ID" value="NZ_FQWZ01000001.1"/>
</dbReference>
<organism evidence="10 11">
    <name type="scientific">Hydrocarboniphaga daqingensis</name>
    <dbReference type="NCBI Taxonomy" id="490188"/>
    <lineage>
        <taxon>Bacteria</taxon>
        <taxon>Pseudomonadati</taxon>
        <taxon>Pseudomonadota</taxon>
        <taxon>Gammaproteobacteria</taxon>
        <taxon>Nevskiales</taxon>
        <taxon>Nevskiaceae</taxon>
        <taxon>Hydrocarboniphaga</taxon>
    </lineage>
</organism>
<feature type="compositionally biased region" description="Basic and acidic residues" evidence="7">
    <location>
        <begin position="366"/>
        <end position="375"/>
    </location>
</feature>
<dbReference type="STRING" id="490188.SAMN04488068_0476"/>
<dbReference type="GO" id="GO:0004222">
    <property type="term" value="F:metalloendopeptidase activity"/>
    <property type="evidence" value="ECO:0007669"/>
    <property type="project" value="InterPro"/>
</dbReference>
<evidence type="ECO:0000259" key="9">
    <source>
        <dbReference type="Pfam" id="PF01435"/>
    </source>
</evidence>
<dbReference type="Pfam" id="PF01435">
    <property type="entry name" value="Peptidase_M48"/>
    <property type="match status" value="1"/>
</dbReference>
<keyword evidence="5 6" id="KW-0482">Metalloprotease</keyword>
<keyword evidence="11" id="KW-1185">Reference proteome</keyword>
<keyword evidence="4 6" id="KW-0862">Zinc</keyword>
<proteinExistence type="inferred from homology"/>
<evidence type="ECO:0000256" key="8">
    <source>
        <dbReference type="SAM" id="Phobius"/>
    </source>
</evidence>
<dbReference type="OrthoDB" id="9810445at2"/>
<dbReference type="Proteomes" id="UP000199758">
    <property type="component" value="Unassembled WGS sequence"/>
</dbReference>
<evidence type="ECO:0000256" key="7">
    <source>
        <dbReference type="SAM" id="MobiDB-lite"/>
    </source>
</evidence>
<evidence type="ECO:0000256" key="3">
    <source>
        <dbReference type="ARBA" id="ARBA00022801"/>
    </source>
</evidence>
<keyword evidence="2" id="KW-0479">Metal-binding</keyword>
<evidence type="ECO:0000256" key="2">
    <source>
        <dbReference type="ARBA" id="ARBA00022723"/>
    </source>
</evidence>
<dbReference type="GO" id="GO:0016020">
    <property type="term" value="C:membrane"/>
    <property type="evidence" value="ECO:0007669"/>
    <property type="project" value="TreeGrafter"/>
</dbReference>
<feature type="domain" description="Peptidase M48" evidence="9">
    <location>
        <begin position="172"/>
        <end position="341"/>
    </location>
</feature>
<name>A0A1M5KC53_9GAMM</name>
<evidence type="ECO:0000313" key="11">
    <source>
        <dbReference type="Proteomes" id="UP000199758"/>
    </source>
</evidence>
<keyword evidence="1 6" id="KW-0645">Protease</keyword>
<reference evidence="10 11" key="1">
    <citation type="submission" date="2016-11" db="EMBL/GenBank/DDBJ databases">
        <authorList>
            <person name="Jaros S."/>
            <person name="Januszkiewicz K."/>
            <person name="Wedrychowicz H."/>
        </authorList>
    </citation>
    <scope>NUCLEOTIDE SEQUENCE [LARGE SCALE GENOMIC DNA]</scope>
    <source>
        <strain evidence="10 11">CGMCC 1.7049</strain>
    </source>
</reference>
<dbReference type="InterPro" id="IPR001915">
    <property type="entry name" value="Peptidase_M48"/>
</dbReference>
<evidence type="ECO:0000256" key="4">
    <source>
        <dbReference type="ARBA" id="ARBA00022833"/>
    </source>
</evidence>
<dbReference type="EMBL" id="FQWZ01000001">
    <property type="protein sequence ID" value="SHG50362.1"/>
    <property type="molecule type" value="Genomic_DNA"/>
</dbReference>
<keyword evidence="3 6" id="KW-0378">Hydrolase</keyword>
<evidence type="ECO:0000313" key="10">
    <source>
        <dbReference type="EMBL" id="SHG50362.1"/>
    </source>
</evidence>
<accession>A0A1M5KC53</accession>
<keyword evidence="8" id="KW-1133">Transmembrane helix</keyword>
<evidence type="ECO:0000256" key="6">
    <source>
        <dbReference type="RuleBase" id="RU003983"/>
    </source>
</evidence>
<dbReference type="GO" id="GO:0046872">
    <property type="term" value="F:metal ion binding"/>
    <property type="evidence" value="ECO:0007669"/>
    <property type="project" value="UniProtKB-KW"/>
</dbReference>
<dbReference type="PANTHER" id="PTHR22726:SF1">
    <property type="entry name" value="METALLOENDOPEPTIDASE OMA1, MITOCHONDRIAL"/>
    <property type="match status" value="1"/>
</dbReference>
<keyword evidence="8" id="KW-0812">Transmembrane</keyword>
<comment type="cofactor">
    <cofactor evidence="6">
        <name>Zn(2+)</name>
        <dbReference type="ChEBI" id="CHEBI:29105"/>
    </cofactor>
    <text evidence="6">Binds 1 zinc ion per subunit.</text>
</comment>
<protein>
    <submittedName>
        <fullName evidence="10">Peptidase family M48</fullName>
    </submittedName>
</protein>
<sequence>MLSLPGRLYGPGLPGAGVPVEARLDALQLRIGSGDDTRSALLSQLSLRRAGFDQRQLEISWTEGAGRFALLVEDPAAVETLLTQAPASLRGQGEAVHRQRRRDGLYQRIAVSAVVLWVALALIALLLLLAAARPIAGWVAGWVPVRYEQQLGEAVFAHQQRQLQLLDDGAAQHAVQQIGERLTRGSRYRYQWHVARDPSLNAFAIPGGIVVVHSGLISAAADASELAGVLAHEVEHVEQRHSLKALVQQTGLRLLLSTVVGDVGVIGDWAGQLGGLKFSRDSERQADEQGLDRLLAAGFDADGMLRLFAKLDASPGNGAAPPGWLSSHPATPERIARLRQRLEGRPATPMSDRAPAIDWPSVQRDLAADRRPSTD</sequence>
<dbReference type="Gene3D" id="3.30.2010.10">
    <property type="entry name" value="Metalloproteases ('zincins'), catalytic domain"/>
    <property type="match status" value="1"/>
</dbReference>
<dbReference type="InterPro" id="IPR051156">
    <property type="entry name" value="Mito/Outer_Membr_Metalloprot"/>
</dbReference>
<dbReference type="GO" id="GO:0051603">
    <property type="term" value="P:proteolysis involved in protein catabolic process"/>
    <property type="evidence" value="ECO:0007669"/>
    <property type="project" value="TreeGrafter"/>
</dbReference>
<dbReference type="CDD" id="cd07332">
    <property type="entry name" value="M48C_Oma1_like"/>
    <property type="match status" value="1"/>
</dbReference>
<keyword evidence="8" id="KW-0472">Membrane</keyword>
<gene>
    <name evidence="10" type="ORF">SAMN04488068_0476</name>
</gene>
<dbReference type="PANTHER" id="PTHR22726">
    <property type="entry name" value="METALLOENDOPEPTIDASE OMA1"/>
    <property type="match status" value="1"/>
</dbReference>
<dbReference type="AlphaFoldDB" id="A0A1M5KC53"/>
<comment type="similarity">
    <text evidence="6">Belongs to the peptidase M48 family.</text>
</comment>
<evidence type="ECO:0000256" key="5">
    <source>
        <dbReference type="ARBA" id="ARBA00023049"/>
    </source>
</evidence>